<name>A0A1M6RHV0_9PROT</name>
<accession>A0A1M6RHV0</accession>
<evidence type="ECO:0000313" key="2">
    <source>
        <dbReference type="Proteomes" id="UP000184387"/>
    </source>
</evidence>
<protein>
    <submittedName>
        <fullName evidence="1">Uncharacterized protein</fullName>
    </submittedName>
</protein>
<dbReference type="EMBL" id="FQZF01000043">
    <property type="protein sequence ID" value="SHK31937.1"/>
    <property type="molecule type" value="Genomic_DNA"/>
</dbReference>
<sequence length="98" mass="10508">MPVLDGPMTGEAFLAYVGLPLNVKVKDHDVDLEQLTPDLVQIHGMGAGTAAEMLVLQRRFESQPRPLEGGQIAILALLCGRRCLVVSKRSIVNSSALA</sequence>
<keyword evidence="2" id="KW-1185">Reference proteome</keyword>
<evidence type="ECO:0000313" key="1">
    <source>
        <dbReference type="EMBL" id="SHK31937.1"/>
    </source>
</evidence>
<dbReference type="AlphaFoldDB" id="A0A1M6RHV0"/>
<organism evidence="1 2">
    <name type="scientific">Muricoccus roseus</name>
    <dbReference type="NCBI Taxonomy" id="198092"/>
    <lineage>
        <taxon>Bacteria</taxon>
        <taxon>Pseudomonadati</taxon>
        <taxon>Pseudomonadota</taxon>
        <taxon>Alphaproteobacteria</taxon>
        <taxon>Acetobacterales</taxon>
        <taxon>Roseomonadaceae</taxon>
        <taxon>Muricoccus</taxon>
    </lineage>
</organism>
<proteinExistence type="predicted"/>
<reference evidence="1 2" key="1">
    <citation type="submission" date="2016-11" db="EMBL/GenBank/DDBJ databases">
        <authorList>
            <person name="Jaros S."/>
            <person name="Januszkiewicz K."/>
            <person name="Wedrychowicz H."/>
        </authorList>
    </citation>
    <scope>NUCLEOTIDE SEQUENCE [LARGE SCALE GENOMIC DNA]</scope>
    <source>
        <strain evidence="1 2">DSM 14916</strain>
    </source>
</reference>
<dbReference type="Proteomes" id="UP000184387">
    <property type="component" value="Unassembled WGS sequence"/>
</dbReference>
<gene>
    <name evidence="1" type="ORF">SAMN02745194_04690</name>
</gene>